<sequence>MRIIPAIDVIEGKAVRLEKGDFEKKKVYADDPLEMAKAFEGAGLKHLHLVDLDGAKKGSVQHQGILEKIKSNTGLIVDYGGGIRNESDIKSLVNAGADQINIGSLSIKDRPLVEQFIVDFGKEFIILSPDVNDRKIAIHGWQEASDIDLFDYINDYMAKGVSYFVCTDIAKDGMLEGSSIELYEEIMSNTPDIKLVASGGVTDIGELETLKALGIDGVIIGKAIYEGRISLNELTKYVI</sequence>
<name>A0AA37SM33_9BACT</name>
<evidence type="ECO:0000256" key="11">
    <source>
        <dbReference type="RuleBase" id="RU003658"/>
    </source>
</evidence>
<keyword evidence="6 9" id="KW-0028">Amino-acid biosynthesis</keyword>
<evidence type="ECO:0000256" key="10">
    <source>
        <dbReference type="RuleBase" id="RU003657"/>
    </source>
</evidence>
<dbReference type="InterPro" id="IPR023016">
    <property type="entry name" value="HisA/PriA"/>
</dbReference>
<comment type="pathway">
    <text evidence="3 9 11">Amino-acid biosynthesis; L-histidine biosynthesis; L-histidine from 5-phospho-alpha-D-ribose 1-diphosphate: step 4/9.</text>
</comment>
<keyword evidence="5 9" id="KW-0963">Cytoplasm</keyword>
<evidence type="ECO:0000313" key="13">
    <source>
        <dbReference type="Proteomes" id="UP001156666"/>
    </source>
</evidence>
<evidence type="ECO:0000256" key="7">
    <source>
        <dbReference type="ARBA" id="ARBA00023102"/>
    </source>
</evidence>
<evidence type="ECO:0000256" key="5">
    <source>
        <dbReference type="ARBA" id="ARBA00022490"/>
    </source>
</evidence>
<dbReference type="InterPro" id="IPR011060">
    <property type="entry name" value="RibuloseP-bd_barrel"/>
</dbReference>
<dbReference type="GO" id="GO:0000162">
    <property type="term" value="P:L-tryptophan biosynthetic process"/>
    <property type="evidence" value="ECO:0007669"/>
    <property type="project" value="TreeGrafter"/>
</dbReference>
<dbReference type="PANTHER" id="PTHR43090">
    <property type="entry name" value="1-(5-PHOSPHORIBOSYL)-5-[(5-PHOSPHORIBOSYLAMINO)METHYLIDENEAMINO] IMIDAZOLE-4-CARBOXAMIDE ISOMERASE"/>
    <property type="match status" value="1"/>
</dbReference>
<organism evidence="12 13">
    <name type="scientific">Portibacter lacus</name>
    <dbReference type="NCBI Taxonomy" id="1099794"/>
    <lineage>
        <taxon>Bacteria</taxon>
        <taxon>Pseudomonadati</taxon>
        <taxon>Bacteroidota</taxon>
        <taxon>Saprospiria</taxon>
        <taxon>Saprospirales</taxon>
        <taxon>Haliscomenobacteraceae</taxon>
        <taxon>Portibacter</taxon>
    </lineage>
</organism>
<comment type="subcellular location">
    <subcellularLocation>
        <location evidence="2 9 11">Cytoplasm</location>
    </subcellularLocation>
</comment>
<dbReference type="Proteomes" id="UP001156666">
    <property type="component" value="Unassembled WGS sequence"/>
</dbReference>
<evidence type="ECO:0000256" key="8">
    <source>
        <dbReference type="ARBA" id="ARBA00023235"/>
    </source>
</evidence>
<dbReference type="CDD" id="cd04732">
    <property type="entry name" value="HisA"/>
    <property type="match status" value="1"/>
</dbReference>
<comment type="catalytic activity">
    <reaction evidence="1 9 11">
        <text>1-(5-phospho-beta-D-ribosyl)-5-[(5-phospho-beta-D-ribosylamino)methylideneamino]imidazole-4-carboxamide = 5-[(5-phospho-1-deoxy-D-ribulos-1-ylimino)methylamino]-1-(5-phospho-beta-D-ribosyl)imidazole-4-carboxamide</text>
        <dbReference type="Rhea" id="RHEA:15469"/>
        <dbReference type="ChEBI" id="CHEBI:58435"/>
        <dbReference type="ChEBI" id="CHEBI:58525"/>
        <dbReference type="EC" id="5.3.1.16"/>
    </reaction>
</comment>
<comment type="caution">
    <text evidence="12">The sequence shown here is derived from an EMBL/GenBank/DDBJ whole genome shotgun (WGS) entry which is preliminary data.</text>
</comment>
<keyword evidence="13" id="KW-1185">Reference proteome</keyword>
<gene>
    <name evidence="9 12" type="primary">hisA</name>
    <name evidence="12" type="ORF">GCM10007940_09300</name>
</gene>
<reference evidence="12" key="2">
    <citation type="submission" date="2023-01" db="EMBL/GenBank/DDBJ databases">
        <title>Draft genome sequence of Portibacter lacus strain NBRC 108769.</title>
        <authorList>
            <person name="Sun Q."/>
            <person name="Mori K."/>
        </authorList>
    </citation>
    <scope>NUCLEOTIDE SEQUENCE</scope>
    <source>
        <strain evidence="12">NBRC 108769</strain>
    </source>
</reference>
<dbReference type="Gene3D" id="3.20.20.70">
    <property type="entry name" value="Aldolase class I"/>
    <property type="match status" value="1"/>
</dbReference>
<dbReference type="SUPFAM" id="SSF51366">
    <property type="entry name" value="Ribulose-phoshate binding barrel"/>
    <property type="match status" value="1"/>
</dbReference>
<dbReference type="FunFam" id="3.20.20.70:FF:000009">
    <property type="entry name" value="1-(5-phosphoribosyl)-5-[(5-phosphoribosylamino)methylideneamino] imidazole-4-carboxamide isomerase"/>
    <property type="match status" value="1"/>
</dbReference>
<protein>
    <recommendedName>
        <fullName evidence="9 11">1-(5-phosphoribosyl)-5-[(5-phosphoribosylamino)methylideneamino] imidazole-4-carboxamide isomerase</fullName>
        <ecNumber evidence="9 11">5.3.1.16</ecNumber>
    </recommendedName>
    <alternativeName>
        <fullName evidence="9">Phosphoribosylformimino-5-aminoimidazole carboxamide ribotide isomerase</fullName>
    </alternativeName>
</protein>
<dbReference type="InterPro" id="IPR013785">
    <property type="entry name" value="Aldolase_TIM"/>
</dbReference>
<proteinExistence type="inferred from homology"/>
<keyword evidence="8 9" id="KW-0413">Isomerase</keyword>
<dbReference type="Pfam" id="PF00977">
    <property type="entry name" value="His_biosynth"/>
    <property type="match status" value="1"/>
</dbReference>
<dbReference type="InterPro" id="IPR044524">
    <property type="entry name" value="Isoase_HisA-like"/>
</dbReference>
<dbReference type="AlphaFoldDB" id="A0AA37SM33"/>
<evidence type="ECO:0000256" key="3">
    <source>
        <dbReference type="ARBA" id="ARBA00005133"/>
    </source>
</evidence>
<feature type="active site" description="Proton donor" evidence="9">
    <location>
        <position position="130"/>
    </location>
</feature>
<dbReference type="InterPro" id="IPR006062">
    <property type="entry name" value="His_biosynth"/>
</dbReference>
<evidence type="ECO:0000256" key="6">
    <source>
        <dbReference type="ARBA" id="ARBA00022605"/>
    </source>
</evidence>
<keyword evidence="7 9" id="KW-0368">Histidine biosynthesis</keyword>
<dbReference type="HAMAP" id="MF_01014">
    <property type="entry name" value="HisA"/>
    <property type="match status" value="1"/>
</dbReference>
<dbReference type="RefSeq" id="WP_235293116.1">
    <property type="nucleotide sequence ID" value="NZ_BSOH01000005.1"/>
</dbReference>
<evidence type="ECO:0000256" key="2">
    <source>
        <dbReference type="ARBA" id="ARBA00004496"/>
    </source>
</evidence>
<evidence type="ECO:0000313" key="12">
    <source>
        <dbReference type="EMBL" id="GLR16315.1"/>
    </source>
</evidence>
<accession>A0AA37SM33</accession>
<feature type="active site" description="Proton acceptor" evidence="9">
    <location>
        <position position="8"/>
    </location>
</feature>
<evidence type="ECO:0000256" key="1">
    <source>
        <dbReference type="ARBA" id="ARBA00000901"/>
    </source>
</evidence>
<dbReference type="GO" id="GO:0005737">
    <property type="term" value="C:cytoplasm"/>
    <property type="evidence" value="ECO:0007669"/>
    <property type="project" value="UniProtKB-SubCell"/>
</dbReference>
<dbReference type="GO" id="GO:0003949">
    <property type="term" value="F:1-(5-phosphoribosyl)-5-[(5-phosphoribosylamino)methylideneamino]imidazole-4-carboxamide isomerase activity"/>
    <property type="evidence" value="ECO:0007669"/>
    <property type="project" value="UniProtKB-UniRule"/>
</dbReference>
<reference evidence="12" key="1">
    <citation type="journal article" date="2014" name="Int. J. Syst. Evol. Microbiol.">
        <title>Complete genome sequence of Corynebacterium casei LMG S-19264T (=DSM 44701T), isolated from a smear-ripened cheese.</title>
        <authorList>
            <consortium name="US DOE Joint Genome Institute (JGI-PGF)"/>
            <person name="Walter F."/>
            <person name="Albersmeier A."/>
            <person name="Kalinowski J."/>
            <person name="Ruckert C."/>
        </authorList>
    </citation>
    <scope>NUCLEOTIDE SEQUENCE</scope>
    <source>
        <strain evidence="12">NBRC 108769</strain>
    </source>
</reference>
<dbReference type="EC" id="5.3.1.16" evidence="9 11"/>
<dbReference type="PANTHER" id="PTHR43090:SF2">
    <property type="entry name" value="1-(5-PHOSPHORIBOSYL)-5-[(5-PHOSPHORIBOSYLAMINO)METHYLIDENEAMINO] IMIDAZOLE-4-CARBOXAMIDE ISOMERASE"/>
    <property type="match status" value="1"/>
</dbReference>
<comment type="similarity">
    <text evidence="4 9 10">Belongs to the HisA/HisF family.</text>
</comment>
<evidence type="ECO:0000256" key="4">
    <source>
        <dbReference type="ARBA" id="ARBA00009667"/>
    </source>
</evidence>
<evidence type="ECO:0000256" key="9">
    <source>
        <dbReference type="HAMAP-Rule" id="MF_01014"/>
    </source>
</evidence>
<dbReference type="GO" id="GO:0000105">
    <property type="term" value="P:L-histidine biosynthetic process"/>
    <property type="evidence" value="ECO:0007669"/>
    <property type="project" value="UniProtKB-UniRule"/>
</dbReference>
<dbReference type="InterPro" id="IPR006063">
    <property type="entry name" value="HisA_bact_arch"/>
</dbReference>
<dbReference type="EMBL" id="BSOH01000005">
    <property type="protein sequence ID" value="GLR16315.1"/>
    <property type="molecule type" value="Genomic_DNA"/>
</dbReference>
<dbReference type="NCBIfam" id="TIGR00007">
    <property type="entry name" value="1-(5-phosphoribosyl)-5-[(5-phosphoribosylamino)methylideneamino]imidazole-4-carboxamide isomerase"/>
    <property type="match status" value="1"/>
</dbReference>